<dbReference type="EMBL" id="JAGIOO010000001">
    <property type="protein sequence ID" value="MBP2477270.1"/>
    <property type="molecule type" value="Genomic_DNA"/>
</dbReference>
<dbReference type="PROSITE" id="PS50949">
    <property type="entry name" value="HTH_GNTR"/>
    <property type="match status" value="1"/>
</dbReference>
<dbReference type="GO" id="GO:0003677">
    <property type="term" value="F:DNA binding"/>
    <property type="evidence" value="ECO:0007669"/>
    <property type="project" value="UniProtKB-KW"/>
</dbReference>
<dbReference type="PANTHER" id="PTHR43537">
    <property type="entry name" value="TRANSCRIPTIONAL REGULATOR, GNTR FAMILY"/>
    <property type="match status" value="1"/>
</dbReference>
<name>A0ABS5AL21_9PSEU</name>
<evidence type="ECO:0000256" key="1">
    <source>
        <dbReference type="ARBA" id="ARBA00023015"/>
    </source>
</evidence>
<evidence type="ECO:0000313" key="5">
    <source>
        <dbReference type="EMBL" id="MBP2477270.1"/>
    </source>
</evidence>
<keyword evidence="2 5" id="KW-0238">DNA-binding</keyword>
<dbReference type="InterPro" id="IPR008920">
    <property type="entry name" value="TF_FadR/GntR_C"/>
</dbReference>
<dbReference type="InterPro" id="IPR000524">
    <property type="entry name" value="Tscrpt_reg_HTH_GntR"/>
</dbReference>
<feature type="domain" description="HTH gntR-type" evidence="4">
    <location>
        <begin position="2"/>
        <end position="69"/>
    </location>
</feature>
<sequence length="210" mass="23303">MASGRERAYQFLKDSVLSDPDMQGQFINEQDLADRIGVSRTPIREALLMLAAEDLIRLVPKKGAYVPAVTPRELAELFELREVLESHAAGALIARGGIEALEPMWNAYSRQAELVERAGQLREFIEQDHLFHSALVAAAGNQLYSRVYEGLRARQIVAGITAVYQGQARQREVLREHREILAALESGNLDTVHAAIRAHLAATLNVLLAR</sequence>
<reference evidence="5 6" key="1">
    <citation type="submission" date="2021-03" db="EMBL/GenBank/DDBJ databases">
        <title>Sequencing the genomes of 1000 actinobacteria strains.</title>
        <authorList>
            <person name="Klenk H.-P."/>
        </authorList>
    </citation>
    <scope>NUCLEOTIDE SEQUENCE [LARGE SCALE GENOMIC DNA]</scope>
    <source>
        <strain evidence="5 6">DSM 44580</strain>
    </source>
</reference>
<protein>
    <submittedName>
        <fullName evidence="5">DNA-binding GntR family transcriptional regulator</fullName>
    </submittedName>
</protein>
<proteinExistence type="predicted"/>
<dbReference type="RefSeq" id="WP_086780626.1">
    <property type="nucleotide sequence ID" value="NZ_JAGIOO010000001.1"/>
</dbReference>
<dbReference type="Pfam" id="PF07729">
    <property type="entry name" value="FCD"/>
    <property type="match status" value="1"/>
</dbReference>
<dbReference type="InterPro" id="IPR036388">
    <property type="entry name" value="WH-like_DNA-bd_sf"/>
</dbReference>
<evidence type="ECO:0000313" key="6">
    <source>
        <dbReference type="Proteomes" id="UP001519363"/>
    </source>
</evidence>
<dbReference type="InterPro" id="IPR036390">
    <property type="entry name" value="WH_DNA-bd_sf"/>
</dbReference>
<dbReference type="PANTHER" id="PTHR43537:SF24">
    <property type="entry name" value="GLUCONATE OPERON TRANSCRIPTIONAL REPRESSOR"/>
    <property type="match status" value="1"/>
</dbReference>
<keyword evidence="1" id="KW-0805">Transcription regulation</keyword>
<comment type="caution">
    <text evidence="5">The sequence shown here is derived from an EMBL/GenBank/DDBJ whole genome shotgun (WGS) entry which is preliminary data.</text>
</comment>
<evidence type="ECO:0000259" key="4">
    <source>
        <dbReference type="PROSITE" id="PS50949"/>
    </source>
</evidence>
<keyword evidence="3" id="KW-0804">Transcription</keyword>
<organism evidence="5 6">
    <name type="scientific">Crossiella equi</name>
    <dbReference type="NCBI Taxonomy" id="130796"/>
    <lineage>
        <taxon>Bacteria</taxon>
        <taxon>Bacillati</taxon>
        <taxon>Actinomycetota</taxon>
        <taxon>Actinomycetes</taxon>
        <taxon>Pseudonocardiales</taxon>
        <taxon>Pseudonocardiaceae</taxon>
        <taxon>Crossiella</taxon>
    </lineage>
</organism>
<dbReference type="Pfam" id="PF00392">
    <property type="entry name" value="GntR"/>
    <property type="match status" value="1"/>
</dbReference>
<dbReference type="Gene3D" id="1.20.120.530">
    <property type="entry name" value="GntR ligand-binding domain-like"/>
    <property type="match status" value="1"/>
</dbReference>
<gene>
    <name evidence="5" type="ORF">JOF53_006142</name>
</gene>
<evidence type="ECO:0000256" key="2">
    <source>
        <dbReference type="ARBA" id="ARBA00023125"/>
    </source>
</evidence>
<dbReference type="Proteomes" id="UP001519363">
    <property type="component" value="Unassembled WGS sequence"/>
</dbReference>
<dbReference type="SUPFAM" id="SSF48008">
    <property type="entry name" value="GntR ligand-binding domain-like"/>
    <property type="match status" value="1"/>
</dbReference>
<accession>A0ABS5AL21</accession>
<dbReference type="SMART" id="SM00895">
    <property type="entry name" value="FCD"/>
    <property type="match status" value="1"/>
</dbReference>
<dbReference type="PRINTS" id="PR00035">
    <property type="entry name" value="HTHGNTR"/>
</dbReference>
<dbReference type="SMART" id="SM00345">
    <property type="entry name" value="HTH_GNTR"/>
    <property type="match status" value="1"/>
</dbReference>
<evidence type="ECO:0000256" key="3">
    <source>
        <dbReference type="ARBA" id="ARBA00023163"/>
    </source>
</evidence>
<dbReference type="InterPro" id="IPR011711">
    <property type="entry name" value="GntR_C"/>
</dbReference>
<keyword evidence="6" id="KW-1185">Reference proteome</keyword>
<dbReference type="Gene3D" id="1.10.10.10">
    <property type="entry name" value="Winged helix-like DNA-binding domain superfamily/Winged helix DNA-binding domain"/>
    <property type="match status" value="1"/>
</dbReference>
<dbReference type="SUPFAM" id="SSF46785">
    <property type="entry name" value="Winged helix' DNA-binding domain"/>
    <property type="match status" value="1"/>
</dbReference>